<name>A0A6G9AJE0_9BACT</name>
<keyword evidence="2" id="KW-1185">Reference proteome</keyword>
<reference evidence="1 2" key="1">
    <citation type="submission" date="2020-03" db="EMBL/GenBank/DDBJ databases">
        <authorList>
            <person name="Kim M.K."/>
        </authorList>
    </citation>
    <scope>NUCLEOTIDE SEQUENCE [LARGE SCALE GENOMIC DNA]</scope>
    <source>
        <strain evidence="1 2">BT328</strain>
    </source>
</reference>
<protein>
    <submittedName>
        <fullName evidence="1">Uncharacterized protein</fullName>
    </submittedName>
</protein>
<sequence>MHYKLPERFADLMNGGKIGAIEETVFRIDGDLIAILFWTMTLQRLKHPSV</sequence>
<organism evidence="1 2">
    <name type="scientific">Spirosoma aureum</name>
    <dbReference type="NCBI Taxonomy" id="2692134"/>
    <lineage>
        <taxon>Bacteria</taxon>
        <taxon>Pseudomonadati</taxon>
        <taxon>Bacteroidota</taxon>
        <taxon>Cytophagia</taxon>
        <taxon>Cytophagales</taxon>
        <taxon>Cytophagaceae</taxon>
        <taxon>Spirosoma</taxon>
    </lineage>
</organism>
<dbReference type="EMBL" id="CP050063">
    <property type="protein sequence ID" value="QIP12570.1"/>
    <property type="molecule type" value="Genomic_DNA"/>
</dbReference>
<proteinExistence type="predicted"/>
<accession>A0A6G9AJE0</accession>
<dbReference type="Proteomes" id="UP000501802">
    <property type="component" value="Chromosome"/>
</dbReference>
<dbReference type="KEGG" id="spib:G8759_08020"/>
<evidence type="ECO:0000313" key="1">
    <source>
        <dbReference type="EMBL" id="QIP12570.1"/>
    </source>
</evidence>
<evidence type="ECO:0000313" key="2">
    <source>
        <dbReference type="Proteomes" id="UP000501802"/>
    </source>
</evidence>
<dbReference type="RefSeq" id="WP_167206804.1">
    <property type="nucleotide sequence ID" value="NZ_CP050063.1"/>
</dbReference>
<gene>
    <name evidence="1" type="ORF">G8759_08020</name>
</gene>
<dbReference type="AlphaFoldDB" id="A0A6G9AJE0"/>